<sequence>HCQILKRFNGIPLITGYLRDTPVRRTRFKISRIGKRQYVKSIGKTAFLNCTKAHKARKIYKTDFACPKGHEGKGS</sequence>
<dbReference type="VEuPathDB" id="FungiDB:GGTG_11356"/>
<protein>
    <submittedName>
        <fullName evidence="1 2">Uncharacterized protein</fullName>
    </submittedName>
</protein>
<reference evidence="1" key="3">
    <citation type="submission" date="2010-09" db="EMBL/GenBank/DDBJ databases">
        <title>Annotation of Gaeumannomyces graminis var. tritici R3-111a-1.</title>
        <authorList>
            <consortium name="The Broad Institute Genome Sequencing Platform"/>
            <person name="Ma L.-J."/>
            <person name="Dead R."/>
            <person name="Young S.K."/>
            <person name="Zeng Q."/>
            <person name="Gargeya S."/>
            <person name="Fitzgerald M."/>
            <person name="Haas B."/>
            <person name="Abouelleil A."/>
            <person name="Alvarado L."/>
            <person name="Arachchi H.M."/>
            <person name="Berlin A."/>
            <person name="Brown A."/>
            <person name="Chapman S.B."/>
            <person name="Chen Z."/>
            <person name="Dunbar C."/>
            <person name="Freedman E."/>
            <person name="Gearin G."/>
            <person name="Gellesch M."/>
            <person name="Goldberg J."/>
            <person name="Griggs A."/>
            <person name="Gujja S."/>
            <person name="Heiman D."/>
            <person name="Howarth C."/>
            <person name="Larson L."/>
            <person name="Lui A."/>
            <person name="MacDonald P.J.P."/>
            <person name="Mehta T."/>
            <person name="Montmayeur A."/>
            <person name="Murphy C."/>
            <person name="Neiman D."/>
            <person name="Pearson M."/>
            <person name="Priest M."/>
            <person name="Roberts A."/>
            <person name="Saif S."/>
            <person name="Shea T."/>
            <person name="Shenoy N."/>
            <person name="Sisk P."/>
            <person name="Stolte C."/>
            <person name="Sykes S."/>
            <person name="Yandava C."/>
            <person name="Wortman J."/>
            <person name="Nusbaum C."/>
            <person name="Birren B."/>
        </authorList>
    </citation>
    <scope>NUCLEOTIDE SEQUENCE</scope>
    <source>
        <strain evidence="1">R3-111a-1</strain>
    </source>
</reference>
<reference evidence="2" key="4">
    <citation type="journal article" date="2015" name="G3 (Bethesda)">
        <title>Genome sequences of three phytopathogenic species of the Magnaporthaceae family of fungi.</title>
        <authorList>
            <person name="Okagaki L.H."/>
            <person name="Nunes C.C."/>
            <person name="Sailsbery J."/>
            <person name="Clay B."/>
            <person name="Brown D."/>
            <person name="John T."/>
            <person name="Oh Y."/>
            <person name="Young N."/>
            <person name="Fitzgerald M."/>
            <person name="Haas B.J."/>
            <person name="Zeng Q."/>
            <person name="Young S."/>
            <person name="Adiconis X."/>
            <person name="Fan L."/>
            <person name="Levin J.Z."/>
            <person name="Mitchell T.K."/>
            <person name="Okubara P.A."/>
            <person name="Farman M.L."/>
            <person name="Kohn L.M."/>
            <person name="Birren B."/>
            <person name="Ma L.-J."/>
            <person name="Dean R.A."/>
        </authorList>
    </citation>
    <scope>NUCLEOTIDE SEQUENCE</scope>
    <source>
        <strain evidence="2">R3-111a-1</strain>
    </source>
</reference>
<gene>
    <name evidence="2" type="primary">20351814</name>
    <name evidence="1" type="ORF">GGTG_11356</name>
</gene>
<dbReference type="EMBL" id="GL385401">
    <property type="protein sequence ID" value="EJT70328.1"/>
    <property type="molecule type" value="Genomic_DNA"/>
</dbReference>
<reference evidence="1" key="2">
    <citation type="submission" date="2010-07" db="EMBL/GenBank/DDBJ databases">
        <authorList>
            <consortium name="The Broad Institute Genome Sequencing Platform"/>
            <consortium name="Broad Institute Genome Sequencing Center for Infectious Disease"/>
            <person name="Ma L.-J."/>
            <person name="Dead R."/>
            <person name="Young S."/>
            <person name="Zeng Q."/>
            <person name="Koehrsen M."/>
            <person name="Alvarado L."/>
            <person name="Berlin A."/>
            <person name="Chapman S.B."/>
            <person name="Chen Z."/>
            <person name="Freedman E."/>
            <person name="Gellesch M."/>
            <person name="Goldberg J."/>
            <person name="Griggs A."/>
            <person name="Gujja S."/>
            <person name="Heilman E.R."/>
            <person name="Heiman D."/>
            <person name="Hepburn T."/>
            <person name="Howarth C."/>
            <person name="Jen D."/>
            <person name="Larson L."/>
            <person name="Mehta T."/>
            <person name="Neiman D."/>
            <person name="Pearson M."/>
            <person name="Roberts A."/>
            <person name="Saif S."/>
            <person name="Shea T."/>
            <person name="Shenoy N."/>
            <person name="Sisk P."/>
            <person name="Stolte C."/>
            <person name="Sykes S."/>
            <person name="Walk T."/>
            <person name="White J."/>
            <person name="Yandava C."/>
            <person name="Haas B."/>
            <person name="Nusbaum C."/>
            <person name="Birren B."/>
        </authorList>
    </citation>
    <scope>NUCLEOTIDE SEQUENCE</scope>
    <source>
        <strain evidence="1">R3-111a-1</strain>
    </source>
</reference>
<evidence type="ECO:0000313" key="1">
    <source>
        <dbReference type="EMBL" id="EJT70328.1"/>
    </source>
</evidence>
<dbReference type="Proteomes" id="UP000006039">
    <property type="component" value="Unassembled WGS sequence"/>
</dbReference>
<reference evidence="2" key="5">
    <citation type="submission" date="2018-04" db="UniProtKB">
        <authorList>
            <consortium name="EnsemblFungi"/>
        </authorList>
    </citation>
    <scope>IDENTIFICATION</scope>
    <source>
        <strain evidence="2">R3-111a-1</strain>
    </source>
</reference>
<dbReference type="EnsemblFungi" id="EJT70328">
    <property type="protein sequence ID" value="EJT70328"/>
    <property type="gene ID" value="GGTG_11356"/>
</dbReference>
<dbReference type="AlphaFoldDB" id="J8QQA7"/>
<dbReference type="RefSeq" id="XP_009227506.1">
    <property type="nucleotide sequence ID" value="XM_009229242.1"/>
</dbReference>
<organism evidence="1">
    <name type="scientific">Gaeumannomyces tritici (strain R3-111a-1)</name>
    <name type="common">Wheat and barley take-all root rot fungus</name>
    <name type="synonym">Gaeumannomyces graminis var. tritici</name>
    <dbReference type="NCBI Taxonomy" id="644352"/>
    <lineage>
        <taxon>Eukaryota</taxon>
        <taxon>Fungi</taxon>
        <taxon>Dikarya</taxon>
        <taxon>Ascomycota</taxon>
        <taxon>Pezizomycotina</taxon>
        <taxon>Sordariomycetes</taxon>
        <taxon>Sordariomycetidae</taxon>
        <taxon>Magnaporthales</taxon>
        <taxon>Magnaporthaceae</taxon>
        <taxon>Gaeumannomyces</taxon>
    </lineage>
</organism>
<dbReference type="GeneID" id="20351814"/>
<proteinExistence type="predicted"/>
<evidence type="ECO:0000313" key="3">
    <source>
        <dbReference type="Proteomes" id="UP000006039"/>
    </source>
</evidence>
<keyword evidence="3" id="KW-1185">Reference proteome</keyword>
<reference evidence="3" key="1">
    <citation type="submission" date="2010-07" db="EMBL/GenBank/DDBJ databases">
        <title>The genome sequence of Gaeumannomyces graminis var. tritici strain R3-111a-1.</title>
        <authorList>
            <consortium name="The Broad Institute Genome Sequencing Platform"/>
            <person name="Ma L.-J."/>
            <person name="Dead R."/>
            <person name="Young S."/>
            <person name="Zeng Q."/>
            <person name="Koehrsen M."/>
            <person name="Alvarado L."/>
            <person name="Berlin A."/>
            <person name="Chapman S.B."/>
            <person name="Chen Z."/>
            <person name="Freedman E."/>
            <person name="Gellesch M."/>
            <person name="Goldberg J."/>
            <person name="Griggs A."/>
            <person name="Gujja S."/>
            <person name="Heilman E.R."/>
            <person name="Heiman D."/>
            <person name="Hepburn T."/>
            <person name="Howarth C."/>
            <person name="Jen D."/>
            <person name="Larson L."/>
            <person name="Mehta T."/>
            <person name="Neiman D."/>
            <person name="Pearson M."/>
            <person name="Roberts A."/>
            <person name="Saif S."/>
            <person name="Shea T."/>
            <person name="Shenoy N."/>
            <person name="Sisk P."/>
            <person name="Stolte C."/>
            <person name="Sykes S."/>
            <person name="Walk T."/>
            <person name="White J."/>
            <person name="Yandava C."/>
            <person name="Haas B."/>
            <person name="Nusbaum C."/>
            <person name="Birren B."/>
        </authorList>
    </citation>
    <scope>NUCLEOTIDE SEQUENCE [LARGE SCALE GENOMIC DNA]</scope>
    <source>
        <strain evidence="3">R3-111a-1</strain>
    </source>
</reference>
<name>J8QQA7_GAET3</name>
<accession>J8QQA7</accession>
<feature type="non-terminal residue" evidence="1">
    <location>
        <position position="1"/>
    </location>
</feature>
<evidence type="ECO:0000313" key="2">
    <source>
        <dbReference type="EnsemblFungi" id="EJT70328"/>
    </source>
</evidence>